<dbReference type="EC" id="1.-.-.-" evidence="5"/>
<name>A0A231GTG8_9NOCA</name>
<dbReference type="InterPro" id="IPR002347">
    <property type="entry name" value="SDR_fam"/>
</dbReference>
<dbReference type="AlphaFoldDB" id="A0A231GTG8"/>
<dbReference type="Pfam" id="PF00106">
    <property type="entry name" value="adh_short"/>
    <property type="match status" value="1"/>
</dbReference>
<evidence type="ECO:0000256" key="1">
    <source>
        <dbReference type="ARBA" id="ARBA00006484"/>
    </source>
</evidence>
<sequence length="272" mass="28694">MRNYRGRVVVITGAGSGIGQALAVQLADHGARLALSDINEESVAATAAECARRGADVAHFGLDVSDRDAVYAHAATVAEHFGVVHLVINNAGVAVHAGIQDMSDEDMAWIMDINFWGVVHGTRAFLPHLIASGHGQLANVSSLFGLIAAPKDSAYNASKFAVRGFTESIRQELRIERRPVSVSCIHPGGIKTAIARTARVAAGDDPAAVTALFDRVALTTPESAARTIISGLRRERSRILVGPDAWLIAALPRLLGAHYSLAVETGARLLSV</sequence>
<gene>
    <name evidence="5" type="primary">sadH_8</name>
    <name evidence="5" type="ORF">B7C42_08156</name>
</gene>
<evidence type="ECO:0000259" key="4">
    <source>
        <dbReference type="SMART" id="SM00822"/>
    </source>
</evidence>
<comment type="caution">
    <text evidence="5">The sequence shown here is derived from an EMBL/GenBank/DDBJ whole genome shotgun (WGS) entry which is preliminary data.</text>
</comment>
<dbReference type="PANTHER" id="PTHR43391">
    <property type="entry name" value="RETINOL DEHYDROGENASE-RELATED"/>
    <property type="match status" value="1"/>
</dbReference>
<evidence type="ECO:0000313" key="6">
    <source>
        <dbReference type="Proteomes" id="UP000215506"/>
    </source>
</evidence>
<organism evidence="5 6">
    <name type="scientific">Nocardia cerradoensis</name>
    <dbReference type="NCBI Taxonomy" id="85688"/>
    <lineage>
        <taxon>Bacteria</taxon>
        <taxon>Bacillati</taxon>
        <taxon>Actinomycetota</taxon>
        <taxon>Actinomycetes</taxon>
        <taxon>Mycobacteriales</taxon>
        <taxon>Nocardiaceae</taxon>
        <taxon>Nocardia</taxon>
    </lineage>
</organism>
<dbReference type="Gene3D" id="3.40.50.720">
    <property type="entry name" value="NAD(P)-binding Rossmann-like Domain"/>
    <property type="match status" value="1"/>
</dbReference>
<dbReference type="PRINTS" id="PR00081">
    <property type="entry name" value="GDHRDH"/>
</dbReference>
<dbReference type="EMBL" id="NGAF01000068">
    <property type="protein sequence ID" value="OXR39771.1"/>
    <property type="molecule type" value="Genomic_DNA"/>
</dbReference>
<dbReference type="Proteomes" id="UP000215506">
    <property type="component" value="Unassembled WGS sequence"/>
</dbReference>
<keyword evidence="2 5" id="KW-0560">Oxidoreductase</keyword>
<dbReference type="SMART" id="SM00822">
    <property type="entry name" value="PKS_KR"/>
    <property type="match status" value="1"/>
</dbReference>
<dbReference type="SUPFAM" id="SSF51735">
    <property type="entry name" value="NAD(P)-binding Rossmann-fold domains"/>
    <property type="match status" value="1"/>
</dbReference>
<proteinExistence type="inferred from homology"/>
<feature type="domain" description="Ketoreductase" evidence="4">
    <location>
        <begin position="7"/>
        <end position="193"/>
    </location>
</feature>
<dbReference type="InterPro" id="IPR057326">
    <property type="entry name" value="KR_dom"/>
</dbReference>
<evidence type="ECO:0000256" key="2">
    <source>
        <dbReference type="ARBA" id="ARBA00023002"/>
    </source>
</evidence>
<dbReference type="InterPro" id="IPR036291">
    <property type="entry name" value="NAD(P)-bd_dom_sf"/>
</dbReference>
<accession>A0A231GTG8</accession>
<keyword evidence="6" id="KW-1185">Reference proteome</keyword>
<dbReference type="PROSITE" id="PS00061">
    <property type="entry name" value="ADH_SHORT"/>
    <property type="match status" value="1"/>
</dbReference>
<protein>
    <submittedName>
        <fullName evidence="5">Putative oxidoreductase SadH</fullName>
        <ecNumber evidence="5">1.-.-.-</ecNumber>
    </submittedName>
</protein>
<dbReference type="PRINTS" id="PR00080">
    <property type="entry name" value="SDRFAMILY"/>
</dbReference>
<dbReference type="RefSeq" id="WP_094028444.1">
    <property type="nucleotide sequence ID" value="NZ_NGAF01000068.1"/>
</dbReference>
<evidence type="ECO:0000313" key="5">
    <source>
        <dbReference type="EMBL" id="OXR39771.1"/>
    </source>
</evidence>
<reference evidence="5 6" key="1">
    <citation type="submission" date="2017-07" db="EMBL/GenBank/DDBJ databases">
        <title>First draft Genome Sequence of Nocardia cerradoensis isolated from human infection.</title>
        <authorList>
            <person name="Carrasco G."/>
        </authorList>
    </citation>
    <scope>NUCLEOTIDE SEQUENCE [LARGE SCALE GENOMIC DNA]</scope>
    <source>
        <strain evidence="5 6">CNM20130759</strain>
    </source>
</reference>
<dbReference type="InterPro" id="IPR020904">
    <property type="entry name" value="Sc_DH/Rdtase_CS"/>
</dbReference>
<dbReference type="GO" id="GO:0016491">
    <property type="term" value="F:oxidoreductase activity"/>
    <property type="evidence" value="ECO:0007669"/>
    <property type="project" value="UniProtKB-KW"/>
</dbReference>
<comment type="similarity">
    <text evidence="1 3">Belongs to the short-chain dehydrogenases/reductases (SDR) family.</text>
</comment>
<evidence type="ECO:0000256" key="3">
    <source>
        <dbReference type="RuleBase" id="RU000363"/>
    </source>
</evidence>
<dbReference type="PANTHER" id="PTHR43391:SF82">
    <property type="entry name" value="OXIDOREDUCTASE SADH-RELATED"/>
    <property type="match status" value="1"/>
</dbReference>